<dbReference type="GO" id="GO:0043565">
    <property type="term" value="F:sequence-specific DNA binding"/>
    <property type="evidence" value="ECO:0007669"/>
    <property type="project" value="InterPro"/>
</dbReference>
<evidence type="ECO:0000313" key="6">
    <source>
        <dbReference type="EMBL" id="TQV66457.1"/>
    </source>
</evidence>
<evidence type="ECO:0000256" key="3">
    <source>
        <dbReference type="ARBA" id="ARBA00023163"/>
    </source>
</evidence>
<keyword evidence="4" id="KW-0472">Membrane</keyword>
<dbReference type="PANTHER" id="PTHR43280:SF29">
    <property type="entry name" value="ARAC-FAMILY TRANSCRIPTIONAL REGULATOR"/>
    <property type="match status" value="1"/>
</dbReference>
<dbReference type="Gene3D" id="1.10.10.60">
    <property type="entry name" value="Homeodomain-like"/>
    <property type="match status" value="1"/>
</dbReference>
<dbReference type="InterPro" id="IPR018060">
    <property type="entry name" value="HTH_AraC"/>
</dbReference>
<comment type="caution">
    <text evidence="6">The sequence shown here is derived from an EMBL/GenBank/DDBJ whole genome shotgun (WGS) entry which is preliminary data.</text>
</comment>
<gene>
    <name evidence="6" type="ORF">FIL88_13965</name>
</gene>
<dbReference type="SMART" id="SM00342">
    <property type="entry name" value="HTH_ARAC"/>
    <property type="match status" value="1"/>
</dbReference>
<dbReference type="Pfam" id="PF12833">
    <property type="entry name" value="HTH_18"/>
    <property type="match status" value="1"/>
</dbReference>
<dbReference type="PANTHER" id="PTHR43280">
    <property type="entry name" value="ARAC-FAMILY TRANSCRIPTIONAL REGULATOR"/>
    <property type="match status" value="1"/>
</dbReference>
<feature type="transmembrane region" description="Helical" evidence="4">
    <location>
        <begin position="65"/>
        <end position="88"/>
    </location>
</feature>
<dbReference type="AlphaFoldDB" id="A0A545SNC6"/>
<dbReference type="EMBL" id="VICH01000010">
    <property type="protein sequence ID" value="TQV66457.1"/>
    <property type="molecule type" value="Genomic_DNA"/>
</dbReference>
<dbReference type="OrthoDB" id="345413at2"/>
<name>A0A545SNC6_9RHOB</name>
<keyword evidence="1" id="KW-0805">Transcription regulation</keyword>
<evidence type="ECO:0000256" key="1">
    <source>
        <dbReference type="ARBA" id="ARBA00023015"/>
    </source>
</evidence>
<accession>A0A545SNC6</accession>
<evidence type="ECO:0000256" key="4">
    <source>
        <dbReference type="SAM" id="Phobius"/>
    </source>
</evidence>
<dbReference type="GO" id="GO:0003700">
    <property type="term" value="F:DNA-binding transcription factor activity"/>
    <property type="evidence" value="ECO:0007669"/>
    <property type="project" value="InterPro"/>
</dbReference>
<dbReference type="SUPFAM" id="SSF46689">
    <property type="entry name" value="Homeodomain-like"/>
    <property type="match status" value="1"/>
</dbReference>
<evidence type="ECO:0000259" key="5">
    <source>
        <dbReference type="PROSITE" id="PS01124"/>
    </source>
</evidence>
<protein>
    <submittedName>
        <fullName evidence="6">AraC family transcriptional regulator</fullName>
    </submittedName>
</protein>
<organism evidence="6 7">
    <name type="scientific">Aliiroseovarius halocynthiae</name>
    <dbReference type="NCBI Taxonomy" id="985055"/>
    <lineage>
        <taxon>Bacteria</taxon>
        <taxon>Pseudomonadati</taxon>
        <taxon>Pseudomonadota</taxon>
        <taxon>Alphaproteobacteria</taxon>
        <taxon>Rhodobacterales</taxon>
        <taxon>Paracoccaceae</taxon>
        <taxon>Aliiroseovarius</taxon>
    </lineage>
</organism>
<feature type="domain" description="HTH araC/xylS-type" evidence="5">
    <location>
        <begin position="146"/>
        <end position="243"/>
    </location>
</feature>
<reference evidence="6 7" key="1">
    <citation type="submission" date="2019-06" db="EMBL/GenBank/DDBJ databases">
        <title>A novel species of marine bacteria.</title>
        <authorList>
            <person name="Wang Y."/>
        </authorList>
    </citation>
    <scope>NUCLEOTIDE SEQUENCE [LARGE SCALE GENOMIC DNA]</scope>
    <source>
        <strain evidence="6 7">MA1-10</strain>
    </source>
</reference>
<keyword evidence="3" id="KW-0804">Transcription</keyword>
<feature type="transmembrane region" description="Helical" evidence="4">
    <location>
        <begin position="26"/>
        <end position="45"/>
    </location>
</feature>
<feature type="transmembrane region" description="Helical" evidence="4">
    <location>
        <begin position="94"/>
        <end position="115"/>
    </location>
</feature>
<dbReference type="RefSeq" id="WP_142854487.1">
    <property type="nucleotide sequence ID" value="NZ_FXWW01000011.1"/>
</dbReference>
<dbReference type="InterPro" id="IPR009057">
    <property type="entry name" value="Homeodomain-like_sf"/>
</dbReference>
<keyword evidence="2" id="KW-0238">DNA-binding</keyword>
<evidence type="ECO:0000313" key="7">
    <source>
        <dbReference type="Proteomes" id="UP000315816"/>
    </source>
</evidence>
<evidence type="ECO:0000256" key="2">
    <source>
        <dbReference type="ARBA" id="ARBA00023125"/>
    </source>
</evidence>
<sequence length="254" mass="27595">MVIQPVTATLVPPMAWVAFQTTAVRYFIKVDYLNILGPVCALVSLQATDAMPRMRLGAGDIPSHIWKVIGAALIAAALSDALIVAAQMMDASYLQPWIISIYSSTMLLIVGRLSLPTALENETTQTDDTTELPVSDQDIEIIGKLDALMTTQQLYLNPDLTLPLLSRRFLVPAKQLSSAINQSTGGNVSRYINVARIKAAQDRLLAGKNITNAMLSSGFNTKSNFNREFLRVSGKNPSQWLASQASANTKTTEP</sequence>
<keyword evidence="4" id="KW-0812">Transmembrane</keyword>
<keyword evidence="4" id="KW-1133">Transmembrane helix</keyword>
<proteinExistence type="predicted"/>
<dbReference type="PROSITE" id="PS01124">
    <property type="entry name" value="HTH_ARAC_FAMILY_2"/>
    <property type="match status" value="1"/>
</dbReference>
<keyword evidence="7" id="KW-1185">Reference proteome</keyword>
<dbReference type="Proteomes" id="UP000315816">
    <property type="component" value="Unassembled WGS sequence"/>
</dbReference>